<accession>A0AAD9VY87</accession>
<sequence length="193" mass="20965">METTPLLHCIGCHRCVCSGTCLSSHRDRYCCHNSSCVFHAPCPAPPEPSEGGTAPAATPSNNNATTADGSAANTSQDSNVTCREIIVREWRSVGETAATSPAVTATSSSIQTSMGDAPASTNPGPIPNLPVMFTIEEFEAQERLLAQFRHTRDRQAQRGQRGAGARRPRVRFESRVRVGREWREYEDSDGEDM</sequence>
<reference evidence="2" key="1">
    <citation type="submission" date="2023-06" db="EMBL/GenBank/DDBJ databases">
        <authorList>
            <person name="Noh H."/>
        </authorList>
    </citation>
    <scope>NUCLEOTIDE SEQUENCE</scope>
    <source>
        <strain evidence="2">DUCC20226</strain>
    </source>
</reference>
<feature type="compositionally biased region" description="Low complexity" evidence="1">
    <location>
        <begin position="97"/>
        <end position="109"/>
    </location>
</feature>
<comment type="caution">
    <text evidence="2">The sequence shown here is derived from an EMBL/GenBank/DDBJ whole genome shotgun (WGS) entry which is preliminary data.</text>
</comment>
<proteinExistence type="predicted"/>
<evidence type="ECO:0000313" key="3">
    <source>
        <dbReference type="Proteomes" id="UP001265746"/>
    </source>
</evidence>
<dbReference type="EMBL" id="JAUJFL010000011">
    <property type="protein sequence ID" value="KAK2596555.1"/>
    <property type="molecule type" value="Genomic_DNA"/>
</dbReference>
<name>A0AAD9VY87_PHOAM</name>
<dbReference type="Proteomes" id="UP001265746">
    <property type="component" value="Unassembled WGS sequence"/>
</dbReference>
<protein>
    <submittedName>
        <fullName evidence="2">Uncharacterized protein</fullName>
    </submittedName>
</protein>
<keyword evidence="3" id="KW-1185">Reference proteome</keyword>
<evidence type="ECO:0000313" key="2">
    <source>
        <dbReference type="EMBL" id="KAK2596555.1"/>
    </source>
</evidence>
<feature type="region of interest" description="Disordered" evidence="1">
    <location>
        <begin position="151"/>
        <end position="171"/>
    </location>
</feature>
<feature type="region of interest" description="Disordered" evidence="1">
    <location>
        <begin position="97"/>
        <end position="124"/>
    </location>
</feature>
<evidence type="ECO:0000256" key="1">
    <source>
        <dbReference type="SAM" id="MobiDB-lite"/>
    </source>
</evidence>
<feature type="region of interest" description="Disordered" evidence="1">
    <location>
        <begin position="47"/>
        <end position="77"/>
    </location>
</feature>
<feature type="compositionally biased region" description="Polar residues" evidence="1">
    <location>
        <begin position="110"/>
        <end position="123"/>
    </location>
</feature>
<gene>
    <name evidence="2" type="ORF">N8I77_013440</name>
</gene>
<feature type="compositionally biased region" description="Low complexity" evidence="1">
    <location>
        <begin position="53"/>
        <end position="67"/>
    </location>
</feature>
<organism evidence="2 3">
    <name type="scientific">Phomopsis amygdali</name>
    <name type="common">Fusicoccum amygdali</name>
    <dbReference type="NCBI Taxonomy" id="1214568"/>
    <lineage>
        <taxon>Eukaryota</taxon>
        <taxon>Fungi</taxon>
        <taxon>Dikarya</taxon>
        <taxon>Ascomycota</taxon>
        <taxon>Pezizomycotina</taxon>
        <taxon>Sordariomycetes</taxon>
        <taxon>Sordariomycetidae</taxon>
        <taxon>Diaporthales</taxon>
        <taxon>Diaporthaceae</taxon>
        <taxon>Diaporthe</taxon>
    </lineage>
</organism>
<dbReference type="AlphaFoldDB" id="A0AAD9VY87"/>